<name>A0ABV3H3I4_9ACTN</name>
<gene>
    <name evidence="2" type="ORF">AB0K40_16470</name>
</gene>
<dbReference type="EMBL" id="JBFARM010000004">
    <property type="protein sequence ID" value="MEV4287100.1"/>
    <property type="molecule type" value="Genomic_DNA"/>
</dbReference>
<dbReference type="Proteomes" id="UP001552427">
    <property type="component" value="Unassembled WGS sequence"/>
</dbReference>
<dbReference type="RefSeq" id="WP_364450074.1">
    <property type="nucleotide sequence ID" value="NZ_JBFARM010000004.1"/>
</dbReference>
<evidence type="ECO:0000256" key="1">
    <source>
        <dbReference type="SAM" id="MobiDB-lite"/>
    </source>
</evidence>
<feature type="region of interest" description="Disordered" evidence="1">
    <location>
        <begin position="17"/>
        <end position="69"/>
    </location>
</feature>
<organism evidence="2 3">
    <name type="scientific">Nonomuraea bangladeshensis</name>
    <dbReference type="NCBI Taxonomy" id="404385"/>
    <lineage>
        <taxon>Bacteria</taxon>
        <taxon>Bacillati</taxon>
        <taxon>Actinomycetota</taxon>
        <taxon>Actinomycetes</taxon>
        <taxon>Streptosporangiales</taxon>
        <taxon>Streptosporangiaceae</taxon>
        <taxon>Nonomuraea</taxon>
    </lineage>
</organism>
<protein>
    <recommendedName>
        <fullName evidence="4">Lipoprotein</fullName>
    </recommendedName>
</protein>
<comment type="caution">
    <text evidence="2">The sequence shown here is derived from an EMBL/GenBank/DDBJ whole genome shotgun (WGS) entry which is preliminary data.</text>
</comment>
<sequence length="217" mass="23469">MRRAAMALVLLALAGCGQPERPYSPGAEPSADGSGTARAAAPSETPQEGTSEEPSEEGTLAGKGKETVTMGGGKFRMEIDWPAKRDPLAEVGAAYMVAMRKAIVAGSDRPLQDIDIELTAAPAAYEWVKYFLDRKQTVRGVARLYDLRVSRTGKGAVIDMCVDETGMRFVSARTGKAISPRPDWLDTPYLQSLALHRGDDDVWWIRDVRADLKGCPA</sequence>
<evidence type="ECO:0000313" key="2">
    <source>
        <dbReference type="EMBL" id="MEV4287100.1"/>
    </source>
</evidence>
<proteinExistence type="predicted"/>
<reference evidence="2 3" key="1">
    <citation type="submission" date="2024-06" db="EMBL/GenBank/DDBJ databases">
        <title>The Natural Products Discovery Center: Release of the First 8490 Sequenced Strains for Exploring Actinobacteria Biosynthetic Diversity.</title>
        <authorList>
            <person name="Kalkreuter E."/>
            <person name="Kautsar S.A."/>
            <person name="Yang D."/>
            <person name="Bader C.D."/>
            <person name="Teijaro C.N."/>
            <person name="Fluegel L."/>
            <person name="Davis C.M."/>
            <person name="Simpson J.R."/>
            <person name="Lauterbach L."/>
            <person name="Steele A.D."/>
            <person name="Gui C."/>
            <person name="Meng S."/>
            <person name="Li G."/>
            <person name="Viehrig K."/>
            <person name="Ye F."/>
            <person name="Su P."/>
            <person name="Kiefer A.F."/>
            <person name="Nichols A."/>
            <person name="Cepeda A.J."/>
            <person name="Yan W."/>
            <person name="Fan B."/>
            <person name="Jiang Y."/>
            <person name="Adhikari A."/>
            <person name="Zheng C.-J."/>
            <person name="Schuster L."/>
            <person name="Cowan T.M."/>
            <person name="Smanski M.J."/>
            <person name="Chevrette M.G."/>
            <person name="De Carvalho L.P.S."/>
            <person name="Shen B."/>
        </authorList>
    </citation>
    <scope>NUCLEOTIDE SEQUENCE [LARGE SCALE GENOMIC DNA]</scope>
    <source>
        <strain evidence="2 3">NPDC049574</strain>
    </source>
</reference>
<dbReference type="PROSITE" id="PS51257">
    <property type="entry name" value="PROKAR_LIPOPROTEIN"/>
    <property type="match status" value="1"/>
</dbReference>
<evidence type="ECO:0000313" key="3">
    <source>
        <dbReference type="Proteomes" id="UP001552427"/>
    </source>
</evidence>
<evidence type="ECO:0008006" key="4">
    <source>
        <dbReference type="Google" id="ProtNLM"/>
    </source>
</evidence>
<accession>A0ABV3H3I4</accession>
<keyword evidence="3" id="KW-1185">Reference proteome</keyword>